<reference evidence="1" key="2">
    <citation type="submission" date="2025-09" db="UniProtKB">
        <authorList>
            <consortium name="Ensembl"/>
        </authorList>
    </citation>
    <scope>IDENTIFICATION</scope>
</reference>
<evidence type="ECO:0000313" key="1">
    <source>
        <dbReference type="Ensembl" id="ENSPLAP00000022176.1"/>
    </source>
</evidence>
<evidence type="ECO:0000313" key="2">
    <source>
        <dbReference type="Proteomes" id="UP000261500"/>
    </source>
</evidence>
<keyword evidence="2" id="KW-1185">Reference proteome</keyword>
<dbReference type="Proteomes" id="UP000261500">
    <property type="component" value="Unplaced"/>
</dbReference>
<sequence>MPTGVGLRRVVSSTYGRRQAGADANQCGQCQKIPICEGNGAAACGKLKGHFIEITGTTWVVTGAISDNNCCLLWRVHFLFAVIVKVRLQQFLIFFKNAHSNYSNNCTKSEKLVIIL</sequence>
<name>A0A3B3VB51_9TELE</name>
<proteinExistence type="predicted"/>
<reference evidence="1" key="1">
    <citation type="submission" date="2025-08" db="UniProtKB">
        <authorList>
            <consortium name="Ensembl"/>
        </authorList>
    </citation>
    <scope>IDENTIFICATION</scope>
</reference>
<organism evidence="1 2">
    <name type="scientific">Poecilia latipinna</name>
    <name type="common">sailfin molly</name>
    <dbReference type="NCBI Taxonomy" id="48699"/>
    <lineage>
        <taxon>Eukaryota</taxon>
        <taxon>Metazoa</taxon>
        <taxon>Chordata</taxon>
        <taxon>Craniata</taxon>
        <taxon>Vertebrata</taxon>
        <taxon>Euteleostomi</taxon>
        <taxon>Actinopterygii</taxon>
        <taxon>Neopterygii</taxon>
        <taxon>Teleostei</taxon>
        <taxon>Neoteleostei</taxon>
        <taxon>Acanthomorphata</taxon>
        <taxon>Ovalentaria</taxon>
        <taxon>Atherinomorphae</taxon>
        <taxon>Cyprinodontiformes</taxon>
        <taxon>Poeciliidae</taxon>
        <taxon>Poeciliinae</taxon>
        <taxon>Poecilia</taxon>
    </lineage>
</organism>
<dbReference type="AlphaFoldDB" id="A0A3B3VB51"/>
<accession>A0A3B3VB51</accession>
<dbReference type="Ensembl" id="ENSPLAT00000009078.1">
    <property type="protein sequence ID" value="ENSPLAP00000022176.1"/>
    <property type="gene ID" value="ENSPLAG00000000142.1"/>
</dbReference>
<protein>
    <submittedName>
        <fullName evidence="1">Uncharacterized protein</fullName>
    </submittedName>
</protein>